<sequence>MKNRLLLLAAFSLSCFQFISCTKEDSQDATDSTPIAASASIDLANELDIQTGTQVSFDKLTARQTGKTLAGTCATAVMDPVTTTFPKTFYVDFGTGCTLNNITRKGKLKITFSGYITENGSTMTIERINYSINGNKLEGKIVYKNITVTAPKWTRTVTDGIFTDTKGNVYQNSGSYTITQNGGASTPTLDDDSFEMTQGTTTITKQNGQTITLTVTQSLIKKYSCDYVSKGKIKVESTILNGTIDYGTGDCDNKATYTQNGIEFPITM</sequence>
<name>A0AAC9I261_9FLAO</name>
<reference evidence="2 3" key="1">
    <citation type="submission" date="2016-10" db="EMBL/GenBank/DDBJ databases">
        <title>Flavobacterium gilvum sp. nov., isolated from stream water.</title>
        <authorList>
            <person name="Shin S.-K."/>
            <person name="Cho Y.-J."/>
            <person name="Yi H."/>
        </authorList>
    </citation>
    <scope>NUCLEOTIDE SEQUENCE [LARGE SCALE GENOMIC DNA]</scope>
    <source>
        <strain evidence="2 3">EM1308</strain>
    </source>
</reference>
<accession>A0AAC9I261</accession>
<evidence type="ECO:0008006" key="4">
    <source>
        <dbReference type="Google" id="ProtNLM"/>
    </source>
</evidence>
<keyword evidence="3" id="KW-1185">Reference proteome</keyword>
<feature type="signal peptide" evidence="1">
    <location>
        <begin position="1"/>
        <end position="19"/>
    </location>
</feature>
<evidence type="ECO:0000256" key="1">
    <source>
        <dbReference type="SAM" id="SignalP"/>
    </source>
</evidence>
<dbReference type="EMBL" id="CP017479">
    <property type="protein sequence ID" value="AOW08076.1"/>
    <property type="molecule type" value="Genomic_DNA"/>
</dbReference>
<evidence type="ECO:0000313" key="3">
    <source>
        <dbReference type="Proteomes" id="UP000175968"/>
    </source>
</evidence>
<organism evidence="2 3">
    <name type="scientific">Flavobacterium gilvum</name>
    <dbReference type="NCBI Taxonomy" id="1492737"/>
    <lineage>
        <taxon>Bacteria</taxon>
        <taxon>Pseudomonadati</taxon>
        <taxon>Bacteroidota</taxon>
        <taxon>Flavobacteriia</taxon>
        <taxon>Flavobacteriales</taxon>
        <taxon>Flavobacteriaceae</taxon>
        <taxon>Flavobacterium</taxon>
    </lineage>
</organism>
<dbReference type="KEGG" id="fgl:EM308_00300"/>
<proteinExistence type="predicted"/>
<dbReference type="AlphaFoldDB" id="A0AAC9I261"/>
<evidence type="ECO:0000313" key="2">
    <source>
        <dbReference type="EMBL" id="AOW08076.1"/>
    </source>
</evidence>
<dbReference type="Proteomes" id="UP000175968">
    <property type="component" value="Chromosome"/>
</dbReference>
<keyword evidence="1" id="KW-0732">Signal</keyword>
<protein>
    <recommendedName>
        <fullName evidence="4">Lipoprotein</fullName>
    </recommendedName>
</protein>
<dbReference type="RefSeq" id="WP_035640591.1">
    <property type="nucleotide sequence ID" value="NZ_CP017479.1"/>
</dbReference>
<dbReference type="PROSITE" id="PS51257">
    <property type="entry name" value="PROKAR_LIPOPROTEIN"/>
    <property type="match status" value="1"/>
</dbReference>
<feature type="chain" id="PRO_5042160060" description="Lipoprotein" evidence="1">
    <location>
        <begin position="20"/>
        <end position="268"/>
    </location>
</feature>
<gene>
    <name evidence="2" type="ORF">EM308_00300</name>
</gene>